<evidence type="ECO:0000313" key="8">
    <source>
        <dbReference type="Proteomes" id="UP000694701"/>
    </source>
</evidence>
<keyword evidence="2 5" id="KW-0812">Transmembrane</keyword>
<evidence type="ECO:0000256" key="5">
    <source>
        <dbReference type="SAM" id="Phobius"/>
    </source>
</evidence>
<feature type="transmembrane region" description="Helical" evidence="5">
    <location>
        <begin position="121"/>
        <end position="138"/>
    </location>
</feature>
<feature type="transmembrane region" description="Helical" evidence="5">
    <location>
        <begin position="92"/>
        <end position="109"/>
    </location>
</feature>
<keyword evidence="6" id="KW-0732">Signal</keyword>
<evidence type="ECO:0000256" key="3">
    <source>
        <dbReference type="ARBA" id="ARBA00022989"/>
    </source>
</evidence>
<protein>
    <submittedName>
        <fullName evidence="7">Si:ch1073-291c23.2</fullName>
    </submittedName>
</protein>
<sequence>MFLFSVQLHNCVVFILVVLSKTHAVMVEDRPAGSVSEAITTVTGGSKPVHRFLRGQPKSIGVVLVMMGIGLFMFAIPMNVQSDASISAEQFTPFWLGILFFICGLLYILSERNPSKKMITASLALSIISVIGVLYAIGDFSRAISEIYHVHWSHMYDNLTEKEERYAEQHYMSMTNMEIVFFCHSLIGGVLLVTMTFFARAALRSSRTQVNTSHSAFLLSVKAPAVGLF</sequence>
<keyword evidence="3 5" id="KW-1133">Transmembrane helix</keyword>
<dbReference type="InterPro" id="IPR007237">
    <property type="entry name" value="CD20-like"/>
</dbReference>
<dbReference type="Proteomes" id="UP000694701">
    <property type="component" value="Unplaced"/>
</dbReference>
<evidence type="ECO:0000256" key="6">
    <source>
        <dbReference type="SAM" id="SignalP"/>
    </source>
</evidence>
<feature type="transmembrane region" description="Helical" evidence="5">
    <location>
        <begin position="179"/>
        <end position="199"/>
    </location>
</feature>
<proteinExistence type="predicted"/>
<organism evidence="7 8">
    <name type="scientific">Cyprinus carpio</name>
    <name type="common">Common carp</name>
    <dbReference type="NCBI Taxonomy" id="7962"/>
    <lineage>
        <taxon>Eukaryota</taxon>
        <taxon>Metazoa</taxon>
        <taxon>Chordata</taxon>
        <taxon>Craniata</taxon>
        <taxon>Vertebrata</taxon>
        <taxon>Euteleostomi</taxon>
        <taxon>Actinopterygii</taxon>
        <taxon>Neopterygii</taxon>
        <taxon>Teleostei</taxon>
        <taxon>Ostariophysi</taxon>
        <taxon>Cypriniformes</taxon>
        <taxon>Cyprinidae</taxon>
        <taxon>Cyprininae</taxon>
        <taxon>Cyprinus</taxon>
    </lineage>
</organism>
<dbReference type="Pfam" id="PF04103">
    <property type="entry name" value="CD20"/>
    <property type="match status" value="1"/>
</dbReference>
<evidence type="ECO:0000256" key="2">
    <source>
        <dbReference type="ARBA" id="ARBA00022692"/>
    </source>
</evidence>
<keyword evidence="4 5" id="KW-0472">Membrane</keyword>
<evidence type="ECO:0000313" key="7">
    <source>
        <dbReference type="Ensembl" id="ENSCCRP00020008512.1"/>
    </source>
</evidence>
<dbReference type="Ensembl" id="ENSCCRT00020009527.1">
    <property type="protein sequence ID" value="ENSCCRP00020008512.1"/>
    <property type="gene ID" value="ENSCCRG00020004525.1"/>
</dbReference>
<evidence type="ECO:0000256" key="1">
    <source>
        <dbReference type="ARBA" id="ARBA00004141"/>
    </source>
</evidence>
<dbReference type="GO" id="GO:0016020">
    <property type="term" value="C:membrane"/>
    <property type="evidence" value="ECO:0007669"/>
    <property type="project" value="UniProtKB-SubCell"/>
</dbReference>
<evidence type="ECO:0000256" key="4">
    <source>
        <dbReference type="ARBA" id="ARBA00023136"/>
    </source>
</evidence>
<name>A0A8C2C861_CYPCA</name>
<comment type="subcellular location">
    <subcellularLocation>
        <location evidence="1">Membrane</location>
        <topology evidence="1">Multi-pass membrane protein</topology>
    </subcellularLocation>
</comment>
<dbReference type="AlphaFoldDB" id="A0A8C2C861"/>
<reference evidence="7" key="1">
    <citation type="submission" date="2025-08" db="UniProtKB">
        <authorList>
            <consortium name="Ensembl"/>
        </authorList>
    </citation>
    <scope>IDENTIFICATION</scope>
</reference>
<feature type="chain" id="PRO_5034084316" evidence="6">
    <location>
        <begin position="25"/>
        <end position="229"/>
    </location>
</feature>
<feature type="signal peptide" evidence="6">
    <location>
        <begin position="1"/>
        <end position="24"/>
    </location>
</feature>
<feature type="transmembrane region" description="Helical" evidence="5">
    <location>
        <begin position="60"/>
        <end position="80"/>
    </location>
</feature>
<accession>A0A8C2C861</accession>